<dbReference type="GO" id="GO:0046872">
    <property type="term" value="F:metal ion binding"/>
    <property type="evidence" value="ECO:0007669"/>
    <property type="project" value="UniProtKB-KW"/>
</dbReference>
<dbReference type="GO" id="GO:0016787">
    <property type="term" value="F:hydrolase activity"/>
    <property type="evidence" value="ECO:0007669"/>
    <property type="project" value="UniProtKB-KW"/>
</dbReference>
<feature type="binding site" evidence="3">
    <location>
        <position position="177"/>
    </location>
    <ligand>
        <name>Mn(2+)</name>
        <dbReference type="ChEBI" id="CHEBI:29035"/>
        <label>2</label>
    </ligand>
</feature>
<keyword evidence="2 7" id="KW-0378">Hydrolase</keyword>
<evidence type="ECO:0000259" key="5">
    <source>
        <dbReference type="Pfam" id="PF07687"/>
    </source>
</evidence>
<keyword evidence="4" id="KW-0732">Signal</keyword>
<evidence type="ECO:0000256" key="1">
    <source>
        <dbReference type="ARBA" id="ARBA00006153"/>
    </source>
</evidence>
<evidence type="ECO:0000313" key="6">
    <source>
        <dbReference type="EMBL" id="CAE0189011.1"/>
    </source>
</evidence>
<dbReference type="PANTHER" id="PTHR11014:SF63">
    <property type="entry name" value="METALLOPEPTIDASE, PUTATIVE (AFU_ORTHOLOGUE AFUA_6G09600)-RELATED"/>
    <property type="match status" value="1"/>
</dbReference>
<feature type="binding site" evidence="3">
    <location>
        <position position="140"/>
    </location>
    <ligand>
        <name>Mn(2+)</name>
        <dbReference type="ChEBI" id="CHEBI:29035"/>
        <label>2</label>
    </ligand>
</feature>
<dbReference type="SUPFAM" id="SSF55031">
    <property type="entry name" value="Bacterial exopeptidase dimerisation domain"/>
    <property type="match status" value="1"/>
</dbReference>
<dbReference type="InterPro" id="IPR036264">
    <property type="entry name" value="Bact_exopeptidase_dim_dom"/>
</dbReference>
<protein>
    <submittedName>
        <fullName evidence="7">IAA-amino acid hydrolase</fullName>
    </submittedName>
</protein>
<gene>
    <name evidence="6" type="ORF">CROS1456_LOCUS2082</name>
    <name evidence="7" type="ORF">HKI87_02g14810</name>
</gene>
<dbReference type="Gene3D" id="3.40.630.10">
    <property type="entry name" value="Zn peptidases"/>
    <property type="match status" value="1"/>
</dbReference>
<dbReference type="PIRSF" id="PIRSF005962">
    <property type="entry name" value="Pept_M20D_amidohydro"/>
    <property type="match status" value="1"/>
</dbReference>
<sequence>MTWRGGRVSQAWTRLVLTLAALSVLSCARSASIDPAGLLRNARSDENFRQWLVGVRRELHRKPELMYKEHETSKVIQRELEKLGIPFVAGIGGTGVVATLGNGDGPVVGLRADMDALPIDEDSGVAFRSEHGGRMHACGHDVHVTMLLGAARMLKDLEGSGELGAGTVKFCFQPAEEGGAGAKHIRRHLDGSGVAPKSMFGFHVWPGLKTGVAASRKGTIMASAAFFKCFFKGKGTHGAMPHLGRDPVVAASAAIQALQTLVSRISSPFDSSVVSVTQFKAGEAFNVIPDETMIGGTVRATTEESMRTLIEEATSVLENVGRAYGCEVTVDFMEQEHPITPPVVNSAGGYGVAERVGKALLGEEGMIEVEPSMAAEDFSYYTQGGAEGAFVFLGISGGGEGDFPLHHPKFTADEEVLPIGAAFHTALALDVLGNRDKAEL</sequence>
<keyword evidence="3" id="KW-0479">Metal-binding</keyword>
<evidence type="ECO:0000256" key="4">
    <source>
        <dbReference type="SAM" id="SignalP"/>
    </source>
</evidence>
<evidence type="ECO:0000256" key="2">
    <source>
        <dbReference type="ARBA" id="ARBA00022801"/>
    </source>
</evidence>
<dbReference type="Proteomes" id="UP001472866">
    <property type="component" value="Chromosome 02"/>
</dbReference>
<dbReference type="PROSITE" id="PS51257">
    <property type="entry name" value="PROKAR_LIPOPROTEIN"/>
    <property type="match status" value="1"/>
</dbReference>
<feature type="domain" description="Peptidase M20 dimerisation" evidence="5">
    <location>
        <begin position="225"/>
        <end position="323"/>
    </location>
</feature>
<dbReference type="FunFam" id="3.30.70.360:FF:000001">
    <property type="entry name" value="N-acetyldiaminopimelate deacetylase"/>
    <property type="match status" value="1"/>
</dbReference>
<dbReference type="Pfam" id="PF07687">
    <property type="entry name" value="M20_dimer"/>
    <property type="match status" value="1"/>
</dbReference>
<dbReference type="SUPFAM" id="SSF53187">
    <property type="entry name" value="Zn-dependent exopeptidases"/>
    <property type="match status" value="1"/>
</dbReference>
<dbReference type="NCBIfam" id="TIGR01891">
    <property type="entry name" value="amidohydrolases"/>
    <property type="match status" value="1"/>
</dbReference>
<dbReference type="EMBL" id="HBHZ01002664">
    <property type="protein sequence ID" value="CAE0189011.1"/>
    <property type="molecule type" value="Transcribed_RNA"/>
</dbReference>
<reference evidence="6" key="1">
    <citation type="submission" date="2021-01" db="EMBL/GenBank/DDBJ databases">
        <authorList>
            <person name="Corre E."/>
            <person name="Pelletier E."/>
            <person name="Niang G."/>
            <person name="Scheremetjew M."/>
            <person name="Finn R."/>
            <person name="Kale V."/>
            <person name="Holt S."/>
            <person name="Cochrane G."/>
            <person name="Meng A."/>
            <person name="Brown T."/>
            <person name="Cohen L."/>
        </authorList>
    </citation>
    <scope>NUCLEOTIDE SEQUENCE</scope>
    <source>
        <strain evidence="6">RCC1871</strain>
    </source>
</reference>
<comment type="similarity">
    <text evidence="1">Belongs to the peptidase M20 family.</text>
</comment>
<feature type="binding site" evidence="3">
    <location>
        <position position="406"/>
    </location>
    <ligand>
        <name>Mn(2+)</name>
        <dbReference type="ChEBI" id="CHEBI:29035"/>
        <label>2</label>
    </ligand>
</feature>
<name>A0A7S3C9A9_9CHLO</name>
<organism evidence="6">
    <name type="scientific">Chloropicon roscoffensis</name>
    <dbReference type="NCBI Taxonomy" id="1461544"/>
    <lineage>
        <taxon>Eukaryota</taxon>
        <taxon>Viridiplantae</taxon>
        <taxon>Chlorophyta</taxon>
        <taxon>Chloropicophyceae</taxon>
        <taxon>Chloropicales</taxon>
        <taxon>Chloropicaceae</taxon>
        <taxon>Chloropicon</taxon>
    </lineage>
</organism>
<dbReference type="InterPro" id="IPR011650">
    <property type="entry name" value="Peptidase_M20_dimer"/>
</dbReference>
<feature type="binding site" evidence="3">
    <location>
        <position position="138"/>
    </location>
    <ligand>
        <name>Mn(2+)</name>
        <dbReference type="ChEBI" id="CHEBI:29035"/>
        <label>2</label>
    </ligand>
</feature>
<dbReference type="Gene3D" id="3.30.70.360">
    <property type="match status" value="1"/>
</dbReference>
<keyword evidence="3" id="KW-0464">Manganese</keyword>
<feature type="chain" id="PRO_5044661272" evidence="4">
    <location>
        <begin position="31"/>
        <end position="440"/>
    </location>
</feature>
<dbReference type="PANTHER" id="PTHR11014">
    <property type="entry name" value="PEPTIDASE M20 FAMILY MEMBER"/>
    <property type="match status" value="1"/>
</dbReference>
<dbReference type="InterPro" id="IPR002933">
    <property type="entry name" value="Peptidase_M20"/>
</dbReference>
<dbReference type="Pfam" id="PF01546">
    <property type="entry name" value="Peptidase_M20"/>
    <property type="match status" value="1"/>
</dbReference>
<accession>A0A7S3C9A9</accession>
<comment type="cofactor">
    <cofactor evidence="3">
        <name>Mn(2+)</name>
        <dbReference type="ChEBI" id="CHEBI:29035"/>
    </cofactor>
    <text evidence="3">The Mn(2+) ion enhances activity.</text>
</comment>
<dbReference type="InterPro" id="IPR017439">
    <property type="entry name" value="Amidohydrolase"/>
</dbReference>
<evidence type="ECO:0000313" key="8">
    <source>
        <dbReference type="Proteomes" id="UP001472866"/>
    </source>
</evidence>
<feature type="signal peptide" evidence="4">
    <location>
        <begin position="1"/>
        <end position="30"/>
    </location>
</feature>
<proteinExistence type="inferred from homology"/>
<dbReference type="AlphaFoldDB" id="A0A7S3C9A9"/>
<keyword evidence="8" id="KW-1185">Reference proteome</keyword>
<evidence type="ECO:0000313" key="7">
    <source>
        <dbReference type="EMBL" id="WZN59953.1"/>
    </source>
</evidence>
<dbReference type="EMBL" id="CP151502">
    <property type="protein sequence ID" value="WZN59953.1"/>
    <property type="molecule type" value="Genomic_DNA"/>
</dbReference>
<evidence type="ECO:0000256" key="3">
    <source>
        <dbReference type="PIRSR" id="PIRSR005962-1"/>
    </source>
</evidence>
<reference evidence="7 8" key="2">
    <citation type="submission" date="2024-03" db="EMBL/GenBank/DDBJ databases">
        <title>Complete genome sequence of the green alga Chloropicon roscoffensis RCC1871.</title>
        <authorList>
            <person name="Lemieux C."/>
            <person name="Pombert J.-F."/>
            <person name="Otis C."/>
            <person name="Turmel M."/>
        </authorList>
    </citation>
    <scope>NUCLEOTIDE SEQUENCE [LARGE SCALE GENOMIC DNA]</scope>
    <source>
        <strain evidence="7 8">RCC1871</strain>
    </source>
</reference>
<feature type="binding site" evidence="3">
    <location>
        <position position="203"/>
    </location>
    <ligand>
        <name>Mn(2+)</name>
        <dbReference type="ChEBI" id="CHEBI:29035"/>
        <label>2</label>
    </ligand>
</feature>